<accession>A0A146GD31</accession>
<gene>
    <name evidence="5" type="ORF">TSACC_23096</name>
</gene>
<dbReference type="STRING" id="690879.TSACC_23096"/>
<evidence type="ECO:0000259" key="4">
    <source>
        <dbReference type="Pfam" id="PF01229"/>
    </source>
</evidence>
<dbReference type="EMBL" id="BDCO01000002">
    <property type="protein sequence ID" value="GAT34664.1"/>
    <property type="molecule type" value="Genomic_DNA"/>
</dbReference>
<dbReference type="PANTHER" id="PTHR12631">
    <property type="entry name" value="ALPHA-L-IDURONIDASE"/>
    <property type="match status" value="1"/>
</dbReference>
<reference evidence="6" key="1">
    <citation type="journal article" date="2017" name="Genome Announc.">
        <title>Draft Genome Sequence of Terrimicrobium sacchariphilum NM-5T, a Facultative Anaerobic Soil Bacterium of the Class Spartobacteria.</title>
        <authorList>
            <person name="Qiu Y.L."/>
            <person name="Tourlousse D.M."/>
            <person name="Matsuura N."/>
            <person name="Ohashi A."/>
            <person name="Sekiguchi Y."/>
        </authorList>
    </citation>
    <scope>NUCLEOTIDE SEQUENCE [LARGE SCALE GENOMIC DNA]</scope>
    <source>
        <strain evidence="6">NM-5</strain>
    </source>
</reference>
<dbReference type="GO" id="GO:0004553">
    <property type="term" value="F:hydrolase activity, hydrolyzing O-glycosyl compounds"/>
    <property type="evidence" value="ECO:0007669"/>
    <property type="project" value="TreeGrafter"/>
</dbReference>
<dbReference type="InterPro" id="IPR051923">
    <property type="entry name" value="Glycosyl_Hydrolase_39"/>
</dbReference>
<keyword evidence="6" id="KW-1185">Reference proteome</keyword>
<proteinExistence type="inferred from homology"/>
<evidence type="ECO:0000313" key="6">
    <source>
        <dbReference type="Proteomes" id="UP000076023"/>
    </source>
</evidence>
<protein>
    <submittedName>
        <fullName evidence="5">Glycosyl hydrolases family 39</fullName>
    </submittedName>
</protein>
<dbReference type="InParanoid" id="A0A146GD31"/>
<dbReference type="Proteomes" id="UP000076023">
    <property type="component" value="Unassembled WGS sequence"/>
</dbReference>
<dbReference type="InterPro" id="IPR017853">
    <property type="entry name" value="GH"/>
</dbReference>
<evidence type="ECO:0000256" key="3">
    <source>
        <dbReference type="ARBA" id="ARBA00023295"/>
    </source>
</evidence>
<evidence type="ECO:0000313" key="5">
    <source>
        <dbReference type="EMBL" id="GAT34664.1"/>
    </source>
</evidence>
<evidence type="ECO:0000256" key="2">
    <source>
        <dbReference type="ARBA" id="ARBA00022801"/>
    </source>
</evidence>
<evidence type="ECO:0000256" key="1">
    <source>
        <dbReference type="ARBA" id="ARBA00008875"/>
    </source>
</evidence>
<keyword evidence="3" id="KW-0326">Glycosidase</keyword>
<feature type="domain" description="Glycosyl hydrolases family 39 N-terminal catalytic" evidence="4">
    <location>
        <begin position="240"/>
        <end position="299"/>
    </location>
</feature>
<dbReference type="Gene3D" id="3.20.20.80">
    <property type="entry name" value="Glycosidases"/>
    <property type="match status" value="1"/>
</dbReference>
<dbReference type="PANTHER" id="PTHR12631:SF10">
    <property type="entry name" value="BETA-XYLOSIDASE-LIKE PROTEIN-RELATED"/>
    <property type="match status" value="1"/>
</dbReference>
<keyword evidence="2 5" id="KW-0378">Hydrolase</keyword>
<dbReference type="AlphaFoldDB" id="A0A146GD31"/>
<dbReference type="OrthoDB" id="143943at2"/>
<dbReference type="Pfam" id="PF01229">
    <property type="entry name" value="Glyco_hydro_39"/>
    <property type="match status" value="1"/>
</dbReference>
<comment type="caution">
    <text evidence="5">The sequence shown here is derived from an EMBL/GenBank/DDBJ whole genome shotgun (WGS) entry which is preliminary data.</text>
</comment>
<dbReference type="CDD" id="cd09621">
    <property type="entry name" value="CBM9_like_5"/>
    <property type="match status" value="1"/>
</dbReference>
<sequence length="850" mass="94676">MYRFMKGMRFVPLAGFLLGLLMAGTLNASLRVSIPWDRDWPVVTPATAGDFGFLVKNEGPGAVDTEFSARFVSPSGVEEKVRQRVSLSSGEETRIPWSLQGREMGAWSVEYAVTGTADGEVKKKVLFGYLEPAGPNDTKPDFLLGVCAHSSRVSSEERQREIASAGFIGCKVMRNGVGWESIQPDSAEQWKWEVIDEIVTAAEKQHMQIEILLAYTTRWAAPPEKQKSADWLDWNRAAPDMQAWRTFVKAYAERFRGRIHLWEIWNEPDLEGFWRGTTEEYLSLFRAAREELKAVDPENVVMSGGFATLLNHPSRKKNPDLQERAMMTLGPQMDMHAVHEHGPFDRFAQVVDGVYADFRAKLPAPVPPIIFNETAEHSLYGTEKAQAEALVKKATFARARGAVGYFWYDLRNDGVDPTDPEHHFGLLTRAMEPKPAYIAFNTLARLMVPRPYLRQLDAGENRWFFLHGDNAEKLLVFWNEDDGSQNEQILLRMPGAARASLVDINGNSFPLSLAGDLAVVSSGRTPQYLLAEGAQTIEVVGRLAGPPRAFFGRPGAEVAVECEFFNPSQNPVTVKTDWAVPGTMSVRRSAAPELSIPAGSRALSTVVVKLPEGENYQFGRDGKLRVNYAFSGLPYSGRILIPVHYGTISVPADATGRAPDITLDRRDQLVSFIEADPHMVAHRWKDASDLSAQVWLRAETDDLVMKIAVTDDKHFQEGAAADMWRGDSVQCVLVLPEQKGSWELGFSEDNQGRPLVASWATPSGWQDCSDKIRVDVEKRGESRVYTVRMPRKELGLTDQIMRDGFRLNLAVNDNDGVVRAHALQLAPGLVANKSVNFAPYVTFEQIPVPK</sequence>
<name>A0A146GD31_TERSA</name>
<comment type="similarity">
    <text evidence="1">Belongs to the glycosyl hydrolase 39 family.</text>
</comment>
<dbReference type="Gene3D" id="2.60.40.1190">
    <property type="match status" value="1"/>
</dbReference>
<organism evidence="5 6">
    <name type="scientific">Terrimicrobium sacchariphilum</name>
    <dbReference type="NCBI Taxonomy" id="690879"/>
    <lineage>
        <taxon>Bacteria</taxon>
        <taxon>Pseudomonadati</taxon>
        <taxon>Verrucomicrobiota</taxon>
        <taxon>Terrimicrobiia</taxon>
        <taxon>Terrimicrobiales</taxon>
        <taxon>Terrimicrobiaceae</taxon>
        <taxon>Terrimicrobium</taxon>
    </lineage>
</organism>
<dbReference type="InterPro" id="IPR049166">
    <property type="entry name" value="GH39_cat"/>
</dbReference>
<dbReference type="SUPFAM" id="SSF51445">
    <property type="entry name" value="(Trans)glycosidases"/>
    <property type="match status" value="1"/>
</dbReference>